<dbReference type="OrthoDB" id="35688at2157"/>
<dbReference type="Proteomes" id="UP000034723">
    <property type="component" value="Chromosome"/>
</dbReference>
<dbReference type="STRING" id="113653.GAH_00420"/>
<dbReference type="HOGENOM" id="CLU_000022_59_5_2"/>
<dbReference type="EMBL" id="CP011267">
    <property type="protein sequence ID" value="AKG92228.1"/>
    <property type="molecule type" value="Genomic_DNA"/>
</dbReference>
<dbReference type="KEGG" id="gah:GAH_00420"/>
<dbReference type="Gene3D" id="3.30.300.30">
    <property type="match status" value="1"/>
</dbReference>
<protein>
    <submittedName>
        <fullName evidence="3">Acyl-CoA synthetases (AMP-forming)/AMP-acid ligases II</fullName>
    </submittedName>
</protein>
<dbReference type="RefSeq" id="WP_048094464.1">
    <property type="nucleotide sequence ID" value="NZ_CP011267.1"/>
</dbReference>
<reference evidence="3 4" key="1">
    <citation type="submission" date="2015-04" db="EMBL/GenBank/DDBJ databases">
        <title>The complete genome sequence of the hyperthermophilic, obligate iron-reducing archaeon Geoglobus ahangari strain 234T.</title>
        <authorList>
            <person name="Manzella M.P."/>
            <person name="Holmes D.E."/>
            <person name="Rocheleau J.M."/>
            <person name="Chung A."/>
            <person name="Reguera G."/>
            <person name="Kashefi K."/>
        </authorList>
    </citation>
    <scope>NUCLEOTIDE SEQUENCE [LARGE SCALE GENOMIC DNA]</scope>
    <source>
        <strain evidence="3 4">234</strain>
    </source>
</reference>
<dbReference type="PATRIC" id="fig|113653.22.peg.422"/>
<dbReference type="InterPro" id="IPR045851">
    <property type="entry name" value="AMP-bd_C_sf"/>
</dbReference>
<dbReference type="SUPFAM" id="SSF56801">
    <property type="entry name" value="Acetyl-CoA synthetase-like"/>
    <property type="match status" value="1"/>
</dbReference>
<dbReference type="GO" id="GO:0016877">
    <property type="term" value="F:ligase activity, forming carbon-sulfur bonds"/>
    <property type="evidence" value="ECO:0007669"/>
    <property type="project" value="UniProtKB-ARBA"/>
</dbReference>
<dbReference type="InterPro" id="IPR025110">
    <property type="entry name" value="AMP-bd_C"/>
</dbReference>
<dbReference type="InterPro" id="IPR050237">
    <property type="entry name" value="ATP-dep_AMP-bd_enzyme"/>
</dbReference>
<evidence type="ECO:0000313" key="3">
    <source>
        <dbReference type="EMBL" id="AKG92228.1"/>
    </source>
</evidence>
<proteinExistence type="predicted"/>
<gene>
    <name evidence="3" type="ORF">GAH_00420</name>
</gene>
<dbReference type="Pfam" id="PF00501">
    <property type="entry name" value="AMP-binding"/>
    <property type="match status" value="1"/>
</dbReference>
<evidence type="ECO:0000259" key="1">
    <source>
        <dbReference type="Pfam" id="PF00501"/>
    </source>
</evidence>
<evidence type="ECO:0000313" key="4">
    <source>
        <dbReference type="Proteomes" id="UP000034723"/>
    </source>
</evidence>
<evidence type="ECO:0000259" key="2">
    <source>
        <dbReference type="Pfam" id="PF13193"/>
    </source>
</evidence>
<organism evidence="3 4">
    <name type="scientific">Geoglobus ahangari</name>
    <dbReference type="NCBI Taxonomy" id="113653"/>
    <lineage>
        <taxon>Archaea</taxon>
        <taxon>Methanobacteriati</taxon>
        <taxon>Methanobacteriota</taxon>
        <taxon>Archaeoglobi</taxon>
        <taxon>Archaeoglobales</taxon>
        <taxon>Archaeoglobaceae</taxon>
        <taxon>Geoglobus</taxon>
    </lineage>
</organism>
<dbReference type="Gene3D" id="3.40.50.12780">
    <property type="entry name" value="N-terminal domain of ligase-like"/>
    <property type="match status" value="1"/>
</dbReference>
<feature type="domain" description="AMP-dependent synthetase/ligase" evidence="1">
    <location>
        <begin position="9"/>
        <end position="346"/>
    </location>
</feature>
<dbReference type="InterPro" id="IPR020845">
    <property type="entry name" value="AMP-binding_CS"/>
</dbReference>
<name>A0A0F7IG91_9EURY</name>
<sequence length="489" mass="55374">MRTFGYIVERASKLYPSAEIVGPERRTNYRDFFEDVKRTVGWLKDELGLKKGEVVAVADWNTLRFMELVYAIPMAGGIIYPVNIRLPPEQIFYTLEKADVRYLIYSDDFSALAGKFDGVKMSIDEVGKGEEAEEEVNEDDDAVIMFTSGTTGLPKAVKYTHGKFIDGALSIAHQLAMHETPAKLERSDVMFPQIPMYHIVSWGSVLIAPYLGLKLVLGGRFEPAEAVRKIKEEGATWINAVPTMIHMLIESDENFGGVKVLVGGSAVTRRLADKMRERGIRFTTIYGATDMLAASIAVFTEYTTSEEMIREITHPVPFARFRIRRFESSEIGEILFKAPWLPMGYYKDEEKTRQSYTEDGWFITGDIGVEMPDGGIKILDRFKDAIKSGGEWIPTSILESVISEVQWVEFVAVIGRKNEKWDERPVAVIKPFDAQRASKEEVLEHLRKAAEEGRIAKWWIPDDIVFVEDMPLTSTGKISKLELKNKLGW</sequence>
<dbReference type="InterPro" id="IPR000873">
    <property type="entry name" value="AMP-dep_synth/lig_dom"/>
</dbReference>
<dbReference type="InParanoid" id="A0A0F7IG91"/>
<accession>A0A0F7IG91</accession>
<dbReference type="Pfam" id="PF13193">
    <property type="entry name" value="AMP-binding_C"/>
    <property type="match status" value="1"/>
</dbReference>
<dbReference type="PANTHER" id="PTHR43767:SF11">
    <property type="entry name" value="MEDIUM-CHAIN-FATTY-ACID--COA LIGASE"/>
    <property type="match status" value="1"/>
</dbReference>
<keyword evidence="3" id="KW-0436">Ligase</keyword>
<feature type="domain" description="AMP-binding enzyme C-terminal" evidence="2">
    <location>
        <begin position="398"/>
        <end position="477"/>
    </location>
</feature>
<dbReference type="PROSITE" id="PS00455">
    <property type="entry name" value="AMP_BINDING"/>
    <property type="match status" value="1"/>
</dbReference>
<dbReference type="GeneID" id="24803004"/>
<dbReference type="PANTHER" id="PTHR43767">
    <property type="entry name" value="LONG-CHAIN-FATTY-ACID--COA LIGASE"/>
    <property type="match status" value="1"/>
</dbReference>
<keyword evidence="4" id="KW-1185">Reference proteome</keyword>
<dbReference type="InterPro" id="IPR042099">
    <property type="entry name" value="ANL_N_sf"/>
</dbReference>
<dbReference type="AlphaFoldDB" id="A0A0F7IG91"/>